<sequence length="935" mass="101221">MTSSPDYPDMRLPGTPGALAAYCLDALKGGWGEDWDTPLKNAVGDLANEIFSGLHRGAVSVEGLGALVRELADQGLTGRADALRALHADGLSGAALEALKARLDTLAAQGFDAFADAVTRRKAGIVFTAHPTFALSKAMRLALANAAVDGAPANGERLEHGPDSDISLVSEHGEVKEAISRARGALAQLDALILGTARRHFPDRWHTLKPGLISLASWVGYDLDGRTDIHWGRSIAFRLEEKAIQLERYAALAAEAGAGDMATRLERAGALTREHAALFEGNLDNPATVVHAANALTAPHTGRLVSLTALIAELGEAIEGASDENKPALAALRAEMASAGLGAAHIHLRINAAQLKSAVRADLGLEQDEEDFGRLALARAAERAQSAELHAVSFASVFLEQMTARRQFMMCAQFLKHIDADTPIRFLLAECETPATVMGAVYLARLYGVADKVDISPLFETPDALERGGRLMDRLISEPAYRDYVQTRGRLSIQLGFSDAGRFMGQAGAELAIERLHILVARALARHGVKNIEIVVFNTHGESMGRGAHPGSLIQRLDHLLTPWARSRFKAAGVPLVHETSYQGGDGFLHFARQELADSVVLQTALHALDIPDGNKADPFYAEIDYTWDIYRALKSWQEDLFANTDYRNAITAFAPNMLVKSGSRKAKRPGAPGQALDLSMLRAIPHNAALQQLAIPVNVSGGIGASTQSEPERMADLITRSPRMANLIAMVMRARTLTSLSALRGYARLFDASEWTGRAAWARSPAMQRAFLDLAGRLSDQSRHTALVRLANHLSADLMKFDQLIAGHDWREDPDRYAVEALHAVRQALIMQAFLIISRLPGFSPRHDLTRADLIDLVLALRIPEAVAALDEIFPEASEALSALDAIEEPSTTDSPALRGYPEIQARIIRPLEQLYPLMTQVSVAISHYHRAIG</sequence>
<dbReference type="PANTHER" id="PTHR30523:SF6">
    <property type="entry name" value="PHOSPHOENOLPYRUVATE CARBOXYLASE"/>
    <property type="match status" value="1"/>
</dbReference>
<evidence type="ECO:0000256" key="2">
    <source>
        <dbReference type="ARBA" id="ARBA00022419"/>
    </source>
</evidence>
<dbReference type="GO" id="GO:0008964">
    <property type="term" value="F:phosphoenolpyruvate carboxylase activity"/>
    <property type="evidence" value="ECO:0007669"/>
    <property type="project" value="InterPro"/>
</dbReference>
<dbReference type="GO" id="GO:0015977">
    <property type="term" value="P:carbon fixation"/>
    <property type="evidence" value="ECO:0007669"/>
    <property type="project" value="InterPro"/>
</dbReference>
<dbReference type="PRINTS" id="PR00150">
    <property type="entry name" value="PEPCARBXLASE"/>
</dbReference>
<dbReference type="PANTHER" id="PTHR30523">
    <property type="entry name" value="PHOSPHOENOLPYRUVATE CARBOXYLASE"/>
    <property type="match status" value="1"/>
</dbReference>
<reference evidence="3 4" key="1">
    <citation type="submission" date="2016-12" db="EMBL/GenBank/DDBJ databases">
        <title>The genome of dimorphic prosthecate Glycocaulis alkaliphilus 6b-8t, isolated from crude oil dictates its adaptability in petroleum environments.</title>
        <authorList>
            <person name="Wu X.-L."/>
            <person name="Geng S."/>
        </authorList>
    </citation>
    <scope>NUCLEOTIDE SEQUENCE [LARGE SCALE GENOMIC DNA]</scope>
    <source>
        <strain evidence="3 4">6B-8</strain>
    </source>
</reference>
<keyword evidence="4" id="KW-1185">Reference proteome</keyword>
<dbReference type="SUPFAM" id="SSF51621">
    <property type="entry name" value="Phosphoenolpyruvate/pyruvate domain"/>
    <property type="match status" value="1"/>
</dbReference>
<dbReference type="Proteomes" id="UP000286954">
    <property type="component" value="Chromosome"/>
</dbReference>
<dbReference type="OrthoDB" id="9758461at2"/>
<dbReference type="EMBL" id="CP018911">
    <property type="protein sequence ID" value="AZU05119.1"/>
    <property type="molecule type" value="Genomic_DNA"/>
</dbReference>
<dbReference type="KEGG" id="gak:X907_2608"/>
<dbReference type="InterPro" id="IPR015813">
    <property type="entry name" value="Pyrv/PenolPyrv_kinase-like_dom"/>
</dbReference>
<gene>
    <name evidence="3" type="ORF">X907_2608</name>
</gene>
<dbReference type="GO" id="GO:0006099">
    <property type="term" value="P:tricarboxylic acid cycle"/>
    <property type="evidence" value="ECO:0007669"/>
    <property type="project" value="InterPro"/>
</dbReference>
<dbReference type="GO" id="GO:0005829">
    <property type="term" value="C:cytosol"/>
    <property type="evidence" value="ECO:0007669"/>
    <property type="project" value="TreeGrafter"/>
</dbReference>
<proteinExistence type="predicted"/>
<evidence type="ECO:0000313" key="4">
    <source>
        <dbReference type="Proteomes" id="UP000286954"/>
    </source>
</evidence>
<dbReference type="Pfam" id="PF00311">
    <property type="entry name" value="PEPcase"/>
    <property type="match status" value="1"/>
</dbReference>
<keyword evidence="3" id="KW-0670">Pyruvate</keyword>
<comment type="function">
    <text evidence="1">Forms oxaloacetate, a four-carbon dicarboxylic acid source for the tricarboxylic acid cycle.</text>
</comment>
<accession>A0A3T0ECU4</accession>
<dbReference type="AlphaFoldDB" id="A0A3T0ECU4"/>
<dbReference type="RefSeq" id="WP_127568633.1">
    <property type="nucleotide sequence ID" value="NZ_BMFB01000001.1"/>
</dbReference>
<evidence type="ECO:0000313" key="3">
    <source>
        <dbReference type="EMBL" id="AZU05119.1"/>
    </source>
</evidence>
<name>A0A3T0ECU4_9PROT</name>
<evidence type="ECO:0000256" key="1">
    <source>
        <dbReference type="ARBA" id="ARBA00003670"/>
    </source>
</evidence>
<dbReference type="InterPro" id="IPR021135">
    <property type="entry name" value="PEP_COase"/>
</dbReference>
<protein>
    <recommendedName>
        <fullName evidence="2">Phosphoenolpyruvate carboxylase</fullName>
    </recommendedName>
</protein>
<organism evidence="3 4">
    <name type="scientific">Glycocaulis alkaliphilus</name>
    <dbReference type="NCBI Taxonomy" id="1434191"/>
    <lineage>
        <taxon>Bacteria</taxon>
        <taxon>Pseudomonadati</taxon>
        <taxon>Pseudomonadota</taxon>
        <taxon>Alphaproteobacteria</taxon>
        <taxon>Maricaulales</taxon>
        <taxon>Maricaulaceae</taxon>
        <taxon>Glycocaulis</taxon>
    </lineage>
</organism>